<protein>
    <recommendedName>
        <fullName evidence="4">Lipoprotein</fullName>
    </recommendedName>
</protein>
<dbReference type="Proteomes" id="UP000245974">
    <property type="component" value="Unassembled WGS sequence"/>
</dbReference>
<gene>
    <name evidence="2" type="ORF">KPC_2908</name>
</gene>
<sequence length="127" mass="14028">MKRIFILLFLTPFLVSCAASPLGDAVNAIGGQRAETMNDIVAAWVGASEQELVSKWGPPRNSYTLSNGNRVISYNYEYSVGMSDFFCERKFLVEHGTITKWGIRGKCQVNGKVVLIPKSTPIPQPTM</sequence>
<dbReference type="RefSeq" id="WP_121975149.1">
    <property type="nucleotide sequence ID" value="NZ_OOGT01000166.1"/>
</dbReference>
<dbReference type="InParanoid" id="A0A2U3N216"/>
<reference evidence="3" key="1">
    <citation type="submission" date="2018-03" db="EMBL/GenBank/DDBJ databases">
        <authorList>
            <person name="Blom J."/>
        </authorList>
    </citation>
    <scope>NUCLEOTIDE SEQUENCE [LARGE SCALE GENOMIC DNA]</scope>
    <source>
        <strain evidence="3">KPC-SM-21</strain>
    </source>
</reference>
<dbReference type="PROSITE" id="PS51257">
    <property type="entry name" value="PROKAR_LIPOPROTEIN"/>
    <property type="match status" value="1"/>
</dbReference>
<keyword evidence="1" id="KW-0732">Signal</keyword>
<name>A0A2U3N216_9GAMM</name>
<feature type="signal peptide" evidence="1">
    <location>
        <begin position="1"/>
        <end position="18"/>
    </location>
</feature>
<accession>A0A2U3N216</accession>
<dbReference type="AlphaFoldDB" id="A0A2U3N216"/>
<feature type="chain" id="PRO_5015403402" description="Lipoprotein" evidence="1">
    <location>
        <begin position="19"/>
        <end position="127"/>
    </location>
</feature>
<dbReference type="EMBL" id="OOGT01000166">
    <property type="protein sequence ID" value="SPL71730.1"/>
    <property type="molecule type" value="Genomic_DNA"/>
</dbReference>
<evidence type="ECO:0000256" key="1">
    <source>
        <dbReference type="SAM" id="SignalP"/>
    </source>
</evidence>
<evidence type="ECO:0000313" key="2">
    <source>
        <dbReference type="EMBL" id="SPL71730.1"/>
    </source>
</evidence>
<dbReference type="OrthoDB" id="6711036at2"/>
<organism evidence="2 3">
    <name type="scientific">Acinetobacter stercoris</name>
    <dbReference type="NCBI Taxonomy" id="2126983"/>
    <lineage>
        <taxon>Bacteria</taxon>
        <taxon>Pseudomonadati</taxon>
        <taxon>Pseudomonadota</taxon>
        <taxon>Gammaproteobacteria</taxon>
        <taxon>Moraxellales</taxon>
        <taxon>Moraxellaceae</taxon>
        <taxon>Acinetobacter</taxon>
    </lineage>
</organism>
<evidence type="ECO:0008006" key="4">
    <source>
        <dbReference type="Google" id="ProtNLM"/>
    </source>
</evidence>
<evidence type="ECO:0000313" key="3">
    <source>
        <dbReference type="Proteomes" id="UP000245974"/>
    </source>
</evidence>
<proteinExistence type="predicted"/>
<keyword evidence="3" id="KW-1185">Reference proteome</keyword>